<name>A0ABS0SS14_9CAUL</name>
<feature type="domain" description="Gamma-glutamylcyclotransferase AIG2-like" evidence="1">
    <location>
        <begin position="8"/>
        <end position="108"/>
    </location>
</feature>
<dbReference type="CDD" id="cd06661">
    <property type="entry name" value="GGCT_like"/>
    <property type="match status" value="1"/>
</dbReference>
<dbReference type="InterPro" id="IPR013024">
    <property type="entry name" value="GGCT-like"/>
</dbReference>
<sequence>MSDPNRLAVYGSLAPGKPNHHHLAELAGAWRPGVVFGRLVAQGWGADLGFPGLVLDPSGVAVPVQILSSDDLPAHWPRLDAFEGEGYRRALATVTTDDGAVEAWIYVLAG</sequence>
<reference evidence="2 3" key="1">
    <citation type="submission" date="2020-11" db="EMBL/GenBank/DDBJ databases">
        <title>genome sequence of strain KACC 18849.</title>
        <authorList>
            <person name="Gao J."/>
            <person name="Zhang X."/>
        </authorList>
    </citation>
    <scope>NUCLEOTIDE SEQUENCE [LARGE SCALE GENOMIC DNA]</scope>
    <source>
        <strain evidence="2 3">KACC 18849</strain>
    </source>
</reference>
<gene>
    <name evidence="2" type="ORF">I4Q42_00285</name>
</gene>
<protein>
    <submittedName>
        <fullName evidence="2">Gamma-glutamylcyclotransferase</fullName>
    </submittedName>
</protein>
<proteinExistence type="predicted"/>
<organism evidence="2 3">
    <name type="scientific">Caulobacter hibisci</name>
    <dbReference type="NCBI Taxonomy" id="2035993"/>
    <lineage>
        <taxon>Bacteria</taxon>
        <taxon>Pseudomonadati</taxon>
        <taxon>Pseudomonadota</taxon>
        <taxon>Alphaproteobacteria</taxon>
        <taxon>Caulobacterales</taxon>
        <taxon>Caulobacteraceae</taxon>
        <taxon>Caulobacter</taxon>
    </lineage>
</organism>
<dbReference type="Gene3D" id="3.10.490.10">
    <property type="entry name" value="Gamma-glutamyl cyclotransferase-like"/>
    <property type="match status" value="1"/>
</dbReference>
<keyword evidence="3" id="KW-1185">Reference proteome</keyword>
<accession>A0ABS0SS14</accession>
<dbReference type="InterPro" id="IPR009288">
    <property type="entry name" value="AIG2-like_dom"/>
</dbReference>
<evidence type="ECO:0000313" key="3">
    <source>
        <dbReference type="Proteomes" id="UP000639859"/>
    </source>
</evidence>
<evidence type="ECO:0000313" key="2">
    <source>
        <dbReference type="EMBL" id="MBI1682101.1"/>
    </source>
</evidence>
<dbReference type="Proteomes" id="UP000639859">
    <property type="component" value="Unassembled WGS sequence"/>
</dbReference>
<dbReference type="SUPFAM" id="SSF110857">
    <property type="entry name" value="Gamma-glutamyl cyclotransferase-like"/>
    <property type="match status" value="1"/>
</dbReference>
<comment type="caution">
    <text evidence="2">The sequence shown here is derived from an EMBL/GenBank/DDBJ whole genome shotgun (WGS) entry which is preliminary data.</text>
</comment>
<dbReference type="InterPro" id="IPR036568">
    <property type="entry name" value="GGCT-like_sf"/>
</dbReference>
<dbReference type="EMBL" id="JADWOX010000001">
    <property type="protein sequence ID" value="MBI1682101.1"/>
    <property type="molecule type" value="Genomic_DNA"/>
</dbReference>
<evidence type="ECO:0000259" key="1">
    <source>
        <dbReference type="Pfam" id="PF06094"/>
    </source>
</evidence>
<dbReference type="RefSeq" id="WP_198574078.1">
    <property type="nucleotide sequence ID" value="NZ_JADWOX010000001.1"/>
</dbReference>
<dbReference type="Pfam" id="PF06094">
    <property type="entry name" value="GGACT"/>
    <property type="match status" value="1"/>
</dbReference>